<keyword evidence="6" id="KW-1185">Reference proteome</keyword>
<dbReference type="Gene3D" id="3.10.100.10">
    <property type="entry name" value="Mannose-Binding Protein A, subunit A"/>
    <property type="match status" value="1"/>
</dbReference>
<accession>A0A3Q1HW92</accession>
<dbReference type="InterPro" id="IPR051663">
    <property type="entry name" value="CLec_Tetranectin-domain"/>
</dbReference>
<dbReference type="PROSITE" id="PS00615">
    <property type="entry name" value="C_TYPE_LECTIN_1"/>
    <property type="match status" value="1"/>
</dbReference>
<reference evidence="5" key="1">
    <citation type="submission" date="2021-04" db="EMBL/GenBank/DDBJ databases">
        <authorList>
            <consortium name="Wellcome Sanger Institute Data Sharing"/>
        </authorList>
    </citation>
    <scope>NUCLEOTIDE SEQUENCE [LARGE SCALE GENOMIC DNA]</scope>
</reference>
<evidence type="ECO:0000256" key="2">
    <source>
        <dbReference type="ARBA" id="ARBA00023157"/>
    </source>
</evidence>
<dbReference type="InterPro" id="IPR018378">
    <property type="entry name" value="C-type_lectin_CS"/>
</dbReference>
<reference evidence="5" key="2">
    <citation type="submission" date="2025-08" db="UniProtKB">
        <authorList>
            <consortium name="Ensembl"/>
        </authorList>
    </citation>
    <scope>IDENTIFICATION</scope>
</reference>
<dbReference type="InParanoid" id="A0A3Q1HW92"/>
<keyword evidence="3" id="KW-0732">Signal</keyword>
<organism evidence="5 6">
    <name type="scientific">Anabas testudineus</name>
    <name type="common">Climbing perch</name>
    <name type="synonym">Anthias testudineus</name>
    <dbReference type="NCBI Taxonomy" id="64144"/>
    <lineage>
        <taxon>Eukaryota</taxon>
        <taxon>Metazoa</taxon>
        <taxon>Chordata</taxon>
        <taxon>Craniata</taxon>
        <taxon>Vertebrata</taxon>
        <taxon>Euteleostomi</taxon>
        <taxon>Actinopterygii</taxon>
        <taxon>Neopterygii</taxon>
        <taxon>Teleostei</taxon>
        <taxon>Neoteleostei</taxon>
        <taxon>Acanthomorphata</taxon>
        <taxon>Anabantaria</taxon>
        <taxon>Anabantiformes</taxon>
        <taxon>Anabantoidei</taxon>
        <taxon>Anabantidae</taxon>
        <taxon>Anabas</taxon>
    </lineage>
</organism>
<dbReference type="STRING" id="64144.ENSATEP00000011644"/>
<dbReference type="GeneTree" id="ENSGT00950000183186"/>
<dbReference type="Pfam" id="PF00059">
    <property type="entry name" value="Lectin_C"/>
    <property type="match status" value="1"/>
</dbReference>
<evidence type="ECO:0000313" key="6">
    <source>
        <dbReference type="Proteomes" id="UP000265040"/>
    </source>
</evidence>
<dbReference type="Proteomes" id="UP000265040">
    <property type="component" value="Chromosome 11"/>
</dbReference>
<dbReference type="OrthoDB" id="6366227at2759"/>
<proteinExistence type="predicted"/>
<gene>
    <name evidence="5" type="primary">CLEC3B</name>
</gene>
<dbReference type="InterPro" id="IPR016187">
    <property type="entry name" value="CTDL_fold"/>
</dbReference>
<dbReference type="Ensembl" id="ENSATET00000011834.2">
    <property type="protein sequence ID" value="ENSATEP00000011644.2"/>
    <property type="gene ID" value="ENSATEG00000008127.2"/>
</dbReference>
<dbReference type="InterPro" id="IPR016186">
    <property type="entry name" value="C-type_lectin-like/link_sf"/>
</dbReference>
<name>A0A3Q1HW92_ANATE</name>
<keyword evidence="2" id="KW-1015">Disulfide bond</keyword>
<dbReference type="SMART" id="SM00034">
    <property type="entry name" value="CLECT"/>
    <property type="match status" value="1"/>
</dbReference>
<feature type="signal peptide" evidence="3">
    <location>
        <begin position="1"/>
        <end position="18"/>
    </location>
</feature>
<dbReference type="AlphaFoldDB" id="A0A3Q1HW92"/>
<dbReference type="GO" id="GO:0005615">
    <property type="term" value="C:extracellular space"/>
    <property type="evidence" value="ECO:0007669"/>
    <property type="project" value="TreeGrafter"/>
</dbReference>
<dbReference type="PROSITE" id="PS50041">
    <property type="entry name" value="C_TYPE_LECTIN_2"/>
    <property type="match status" value="1"/>
</dbReference>
<feature type="domain" description="C-type lectin" evidence="4">
    <location>
        <begin position="73"/>
        <end position="196"/>
    </location>
</feature>
<evidence type="ECO:0000259" key="4">
    <source>
        <dbReference type="PROSITE" id="PS50041"/>
    </source>
</evidence>
<dbReference type="GO" id="GO:0030246">
    <property type="term" value="F:carbohydrate binding"/>
    <property type="evidence" value="ECO:0007669"/>
    <property type="project" value="UniProtKB-KW"/>
</dbReference>
<dbReference type="InterPro" id="IPR001304">
    <property type="entry name" value="C-type_lectin-like"/>
</dbReference>
<keyword evidence="1" id="KW-0430">Lectin</keyword>
<sequence length="200" mass="22113">MAFKGVCVLVGVLLLVNCSFQELQQKKKMVKKEPTKDSAIEALQKQINNIILEVNILKEHQALHTVCLKGTKIHRKCYLPDPLPKTFSTASEDCNAMGGVLSTPTSSDESDQLRDYIRQSIGRDEEIWLGINNMATEGTWVDHTGHSIPYTNWDTSDSLSPQPEGGKSQNCAVLSGASQGKWFSENCGEKKPSVCQFNIV</sequence>
<dbReference type="FunFam" id="3.10.100.10:FF:000010">
    <property type="entry name" value="C-type lectin domain family 3 member A"/>
    <property type="match status" value="1"/>
</dbReference>
<dbReference type="PANTHER" id="PTHR22799:SF3">
    <property type="entry name" value="TETRANECTIN"/>
    <property type="match status" value="1"/>
</dbReference>
<evidence type="ECO:0000313" key="5">
    <source>
        <dbReference type="Ensembl" id="ENSATEP00000011644.2"/>
    </source>
</evidence>
<dbReference type="PANTHER" id="PTHR22799">
    <property type="entry name" value="TETRANECTIN-RELATED"/>
    <property type="match status" value="1"/>
</dbReference>
<dbReference type="SUPFAM" id="SSF56436">
    <property type="entry name" value="C-type lectin-like"/>
    <property type="match status" value="1"/>
</dbReference>
<feature type="chain" id="PRO_5030079615" description="C-type lectin domain-containing protein" evidence="3">
    <location>
        <begin position="19"/>
        <end position="200"/>
    </location>
</feature>
<protein>
    <recommendedName>
        <fullName evidence="4">C-type lectin domain-containing protein</fullName>
    </recommendedName>
</protein>
<dbReference type="GO" id="GO:0030282">
    <property type="term" value="P:bone mineralization"/>
    <property type="evidence" value="ECO:0007669"/>
    <property type="project" value="TreeGrafter"/>
</dbReference>
<reference evidence="5" key="3">
    <citation type="submission" date="2025-09" db="UniProtKB">
        <authorList>
            <consortium name="Ensembl"/>
        </authorList>
    </citation>
    <scope>IDENTIFICATION</scope>
</reference>
<evidence type="ECO:0000256" key="3">
    <source>
        <dbReference type="SAM" id="SignalP"/>
    </source>
</evidence>
<evidence type="ECO:0000256" key="1">
    <source>
        <dbReference type="ARBA" id="ARBA00022734"/>
    </source>
</evidence>